<feature type="region of interest" description="Disordered" evidence="6">
    <location>
        <begin position="300"/>
        <end position="319"/>
    </location>
</feature>
<evidence type="ECO:0000313" key="8">
    <source>
        <dbReference type="Proteomes" id="UP000481153"/>
    </source>
</evidence>
<protein>
    <recommendedName>
        <fullName evidence="9">HAT C-terminal dimerisation domain-containing protein</fullName>
    </recommendedName>
</protein>
<accession>A0A6G0WS14</accession>
<evidence type="ECO:0000256" key="5">
    <source>
        <dbReference type="ARBA" id="ARBA00023242"/>
    </source>
</evidence>
<dbReference type="EMBL" id="VJMJ01000155">
    <property type="protein sequence ID" value="KAF0730271.1"/>
    <property type="molecule type" value="Genomic_DNA"/>
</dbReference>
<evidence type="ECO:0000256" key="1">
    <source>
        <dbReference type="ARBA" id="ARBA00004123"/>
    </source>
</evidence>
<dbReference type="GO" id="GO:0005634">
    <property type="term" value="C:nucleus"/>
    <property type="evidence" value="ECO:0007669"/>
    <property type="project" value="UniProtKB-SubCell"/>
</dbReference>
<evidence type="ECO:0000313" key="7">
    <source>
        <dbReference type="EMBL" id="KAF0730271.1"/>
    </source>
</evidence>
<keyword evidence="2" id="KW-0479">Metal-binding</keyword>
<dbReference type="PANTHER" id="PTHR46481">
    <property type="entry name" value="ZINC FINGER BED DOMAIN-CONTAINING PROTEIN 4"/>
    <property type="match status" value="1"/>
</dbReference>
<comment type="caution">
    <text evidence="7">The sequence shown here is derived from an EMBL/GenBank/DDBJ whole genome shotgun (WGS) entry which is preliminary data.</text>
</comment>
<evidence type="ECO:0008006" key="9">
    <source>
        <dbReference type="Google" id="ProtNLM"/>
    </source>
</evidence>
<dbReference type="AlphaFoldDB" id="A0A6G0WS14"/>
<dbReference type="InterPro" id="IPR012337">
    <property type="entry name" value="RNaseH-like_sf"/>
</dbReference>
<proteinExistence type="predicted"/>
<keyword evidence="5" id="KW-0539">Nucleus</keyword>
<name>A0A6G0WS14_9STRA</name>
<evidence type="ECO:0000256" key="2">
    <source>
        <dbReference type="ARBA" id="ARBA00022723"/>
    </source>
</evidence>
<reference evidence="7 8" key="1">
    <citation type="submission" date="2019-07" db="EMBL/GenBank/DDBJ databases">
        <title>Genomics analysis of Aphanomyces spp. identifies a new class of oomycete effector associated with host adaptation.</title>
        <authorList>
            <person name="Gaulin E."/>
        </authorList>
    </citation>
    <scope>NUCLEOTIDE SEQUENCE [LARGE SCALE GENOMIC DNA]</scope>
    <source>
        <strain evidence="7 8">ATCC 201684</strain>
    </source>
</reference>
<keyword evidence="8" id="KW-1185">Reference proteome</keyword>
<dbReference type="VEuPathDB" id="FungiDB:AeMF1_004913"/>
<comment type="subcellular location">
    <subcellularLocation>
        <location evidence="1">Nucleus</location>
    </subcellularLocation>
</comment>
<evidence type="ECO:0000256" key="3">
    <source>
        <dbReference type="ARBA" id="ARBA00022771"/>
    </source>
</evidence>
<keyword evidence="4" id="KW-0862">Zinc</keyword>
<dbReference type="GO" id="GO:0008270">
    <property type="term" value="F:zinc ion binding"/>
    <property type="evidence" value="ECO:0007669"/>
    <property type="project" value="UniProtKB-KW"/>
</dbReference>
<dbReference type="PANTHER" id="PTHR46481:SF10">
    <property type="entry name" value="ZINC FINGER BED DOMAIN-CONTAINING PROTEIN 39"/>
    <property type="match status" value="1"/>
</dbReference>
<dbReference type="SUPFAM" id="SSF53098">
    <property type="entry name" value="Ribonuclease H-like"/>
    <property type="match status" value="1"/>
</dbReference>
<keyword evidence="3" id="KW-0863">Zinc-finger</keyword>
<organism evidence="7 8">
    <name type="scientific">Aphanomyces euteiches</name>
    <dbReference type="NCBI Taxonomy" id="100861"/>
    <lineage>
        <taxon>Eukaryota</taxon>
        <taxon>Sar</taxon>
        <taxon>Stramenopiles</taxon>
        <taxon>Oomycota</taxon>
        <taxon>Saprolegniomycetes</taxon>
        <taxon>Saprolegniales</taxon>
        <taxon>Verrucalvaceae</taxon>
        <taxon>Aphanomyces</taxon>
    </lineage>
</organism>
<gene>
    <name evidence="7" type="ORF">Ae201684_012272</name>
</gene>
<dbReference type="Proteomes" id="UP000481153">
    <property type="component" value="Unassembled WGS sequence"/>
</dbReference>
<sequence>MQVVDERTQTLFTATLFVQELFGRATTKAVYEEMKKCLDNFGLDERQIYSITTDNGSNVARICELIDAYDDISDTDDDGTEINGWDRALDGVAGVRCAMHTLQLAITAAVDNSIDKVLIKKVRQIVKKCQTTTIRQRLVERNVPLPTLDVITRWGSLYDMLSSCLHIKEDIDNLFAANDSLTLSSAEWEGVENILSSLEPARKCTGNLQKRSLLAGDFLAEWMVTKRLLVSIGTPLSIALVEFMVYREAQLFASKAFPAAVLVDLRYQTLLKKDQKEIAMSHLISTYHKIYSLKQRYTVSSPSQSQGTGDVDNEVGNEK</sequence>
<evidence type="ECO:0000256" key="4">
    <source>
        <dbReference type="ARBA" id="ARBA00022833"/>
    </source>
</evidence>
<dbReference type="InterPro" id="IPR052035">
    <property type="entry name" value="ZnF_BED_domain_contain"/>
</dbReference>
<evidence type="ECO:0000256" key="6">
    <source>
        <dbReference type="SAM" id="MobiDB-lite"/>
    </source>
</evidence>